<dbReference type="AlphaFoldDB" id="A0A0F7KE02"/>
<reference evidence="3 5" key="3">
    <citation type="submission" date="2019-07" db="EMBL/GenBank/DDBJ databases">
        <title>Active sludge and wastewater microbial communities from Klosterneuburg, Austria.</title>
        <authorList>
            <person name="Wagner M."/>
        </authorList>
    </citation>
    <scope>NUCLEOTIDE SEQUENCE [LARGE SCALE GENOMIC DNA]</scope>
    <source>
        <strain evidence="3 5">Nm2</strain>
    </source>
</reference>
<dbReference type="PANTHER" id="PTHR43179">
    <property type="entry name" value="RHAMNOSYLTRANSFERASE WBBL"/>
    <property type="match status" value="1"/>
</dbReference>
<protein>
    <submittedName>
        <fullName evidence="3">GT2 family glycosyltransferase</fullName>
    </submittedName>
</protein>
<keyword evidence="4" id="KW-1185">Reference proteome</keyword>
<reference evidence="2 4" key="2">
    <citation type="journal article" date="2016" name="Genome Announc.">
        <title>Genome Sequence of Nitrosomonas communis Strain Nm2, a Mesophilic Ammonia-Oxidizing Bacterium Isolated from Mediterranean Soil.</title>
        <authorList>
            <person name="Kozlowski J.A."/>
            <person name="Kits K.D."/>
            <person name="Stein L.Y."/>
        </authorList>
    </citation>
    <scope>NUCLEOTIDE SEQUENCE [LARGE SCALE GENOMIC DNA]</scope>
    <source>
        <strain evidence="2 4">Nm2</strain>
    </source>
</reference>
<dbReference type="PATRIC" id="fig|44574.3.peg.738"/>
<evidence type="ECO:0000313" key="2">
    <source>
        <dbReference type="EMBL" id="AKH37024.1"/>
    </source>
</evidence>
<dbReference type="Proteomes" id="UP000324176">
    <property type="component" value="Unassembled WGS sequence"/>
</dbReference>
<dbReference type="KEGG" id="nco:AAW31_03105"/>
<sequence>MTKIKRNNLIPYLSPIIIDNGLLRGCASIPGTEPVEVAVYIDGKILTKVWCDSPLADSYQPLLGEVGSVDLSKGFLVPLPAQLFDGAPHELTVKLCNSAQNTAASNTNNLAQHGLLESKLAFQHGDRHGQVSFVEDHFEGWVAFSHRPSPLPQLILSDQEEHFCKQVLLIPLPTENGQPDKYLATFRIPQKDLPIPLRFFCGDTELSGSPCQPKKKLIGYLEQFDTQLIHGWAFDVHQPANPVELTLKVDGQIVLHFRPNIRRPDIAHYLKLPEEKLGIVGFQLAPPEILFDGNEHRISVEFAGQNHPLRGSGQLIKIPSHYLTFDEIASQPEKVRQAKKLARPNQPTISVIILNRNGEKLLAALFESWLIKNSLTSVEFIVVDHASEDGSLRLLTRWQSQLPLHIIPLPFNDSFSASCNRAAEEARGKFLLFLNNDIIWLQDVLPAMVDALETDQAIGLLGLKLIKSTSSEQSFNQTIVQHLGVRFKLYNAAYWPYEATADDSNEAEYSAQSVPVVTGAVMFCRKEDFFNAGKFDPSYFYGFEDVEFCLRLSHRLGKKVICRNDLLALHHHGHTRLSGRATDIFDRLISNADILQTHAGLWLKQRYWTSLFTGDQHLTVDKLTIGFIIDESRANGETTRLRTDAIKLAKQVRQRYPAARTVFLPPSRGWYNVRDIHILIVGHPEYDIGKMIWRREDLLTFAWIRNEAALWQRMPWWPHFDGYLAASPAIINALASTLSSPIVQTTATCPLGPLCTPQSPPLRIALLTPHNISAQHQARLKILQQSLQAAGAVVWHELLDTPEESARLADIRIAHCFNKSALKIEPQSYPHTLNILWAPYLKQAPGGDPLTGWQITSQMPQAAWLRNEIEKKLGNTFCSS</sequence>
<dbReference type="GO" id="GO:0016740">
    <property type="term" value="F:transferase activity"/>
    <property type="evidence" value="ECO:0007669"/>
    <property type="project" value="UniProtKB-KW"/>
</dbReference>
<dbReference type="OrthoDB" id="9816564at2"/>
<proteinExistence type="predicted"/>
<dbReference type="Gene3D" id="3.90.550.10">
    <property type="entry name" value="Spore Coat Polysaccharide Biosynthesis Protein SpsA, Chain A"/>
    <property type="match status" value="1"/>
</dbReference>
<dbReference type="InterPro" id="IPR001173">
    <property type="entry name" value="Glyco_trans_2-like"/>
</dbReference>
<organism evidence="2 4">
    <name type="scientific">Nitrosomonas communis</name>
    <dbReference type="NCBI Taxonomy" id="44574"/>
    <lineage>
        <taxon>Bacteria</taxon>
        <taxon>Pseudomonadati</taxon>
        <taxon>Pseudomonadota</taxon>
        <taxon>Betaproteobacteria</taxon>
        <taxon>Nitrosomonadales</taxon>
        <taxon>Nitrosomonadaceae</taxon>
        <taxon>Nitrosomonas</taxon>
    </lineage>
</organism>
<gene>
    <name evidence="2" type="ORF">AAW31_03105</name>
    <name evidence="3" type="ORF">BCL69_100359</name>
</gene>
<dbReference type="Proteomes" id="UP000034156">
    <property type="component" value="Chromosome"/>
</dbReference>
<dbReference type="SUPFAM" id="SSF53448">
    <property type="entry name" value="Nucleotide-diphospho-sugar transferases"/>
    <property type="match status" value="1"/>
</dbReference>
<evidence type="ECO:0000313" key="5">
    <source>
        <dbReference type="Proteomes" id="UP000324176"/>
    </source>
</evidence>
<dbReference type="RefSeq" id="WP_046849119.1">
    <property type="nucleotide sequence ID" value="NZ_CP011451.1"/>
</dbReference>
<dbReference type="InterPro" id="IPR029044">
    <property type="entry name" value="Nucleotide-diphossugar_trans"/>
</dbReference>
<keyword evidence="3" id="KW-0808">Transferase</keyword>
<feature type="domain" description="Glycosyltransferase 2-like" evidence="1">
    <location>
        <begin position="350"/>
        <end position="463"/>
    </location>
</feature>
<evidence type="ECO:0000259" key="1">
    <source>
        <dbReference type="Pfam" id="PF00535"/>
    </source>
</evidence>
<evidence type="ECO:0000313" key="4">
    <source>
        <dbReference type="Proteomes" id="UP000034156"/>
    </source>
</evidence>
<accession>A0A0F7KE02</accession>
<dbReference type="PANTHER" id="PTHR43179:SF7">
    <property type="entry name" value="RHAMNOSYLTRANSFERASE WBBL"/>
    <property type="match status" value="1"/>
</dbReference>
<dbReference type="Pfam" id="PF00535">
    <property type="entry name" value="Glycos_transf_2"/>
    <property type="match status" value="1"/>
</dbReference>
<name>A0A0F7KE02_9PROT</name>
<reference evidence="4" key="1">
    <citation type="submission" date="2015-05" db="EMBL/GenBank/DDBJ databases">
        <title>Draft genome of Nitrosomonas communis strain Nm2.</title>
        <authorList>
            <person name="Kozlowski J.A."/>
            <person name="Kits K.D."/>
            <person name="Stein L.Y."/>
        </authorList>
    </citation>
    <scope>NUCLEOTIDE SEQUENCE [LARGE SCALE GENOMIC DNA]</scope>
    <source>
        <strain evidence="4">Nm2</strain>
    </source>
</reference>
<dbReference type="EMBL" id="CP011451">
    <property type="protein sequence ID" value="AKH37024.1"/>
    <property type="molecule type" value="Genomic_DNA"/>
</dbReference>
<dbReference type="EMBL" id="VNHT01000003">
    <property type="protein sequence ID" value="TYP93249.1"/>
    <property type="molecule type" value="Genomic_DNA"/>
</dbReference>
<evidence type="ECO:0000313" key="3">
    <source>
        <dbReference type="EMBL" id="TYP93249.1"/>
    </source>
</evidence>